<dbReference type="PANTHER" id="PTHR43300">
    <property type="entry name" value="ACETYLTRANSFERASE"/>
    <property type="match status" value="1"/>
</dbReference>
<dbReference type="InterPro" id="IPR011004">
    <property type="entry name" value="Trimer_LpxA-like_sf"/>
</dbReference>
<feature type="active site" description="Proton acceptor" evidence="1">
    <location>
        <position position="137"/>
    </location>
</feature>
<dbReference type="GO" id="GO:0016740">
    <property type="term" value="F:transferase activity"/>
    <property type="evidence" value="ECO:0007669"/>
    <property type="project" value="UniProtKB-KW"/>
</dbReference>
<evidence type="ECO:0000256" key="1">
    <source>
        <dbReference type="PIRSR" id="PIRSR620019-1"/>
    </source>
</evidence>
<dbReference type="EMBL" id="VCIW01000021">
    <property type="protein sequence ID" value="TLS49506.1"/>
    <property type="molecule type" value="Genomic_DNA"/>
</dbReference>
<feature type="binding site" evidence="2">
    <location>
        <position position="146"/>
    </location>
    <ligand>
        <name>acetyl-CoA</name>
        <dbReference type="ChEBI" id="CHEBI:57288"/>
    </ligand>
</feature>
<organism evidence="4 5">
    <name type="scientific">Paenibacillus antri</name>
    <dbReference type="NCBI Taxonomy" id="2582848"/>
    <lineage>
        <taxon>Bacteria</taxon>
        <taxon>Bacillati</taxon>
        <taxon>Bacillota</taxon>
        <taxon>Bacilli</taxon>
        <taxon>Bacillales</taxon>
        <taxon>Paenibacillaceae</taxon>
        <taxon>Paenibacillus</taxon>
    </lineage>
</organism>
<protein>
    <submittedName>
        <fullName evidence="4">Acetyltransferase</fullName>
    </submittedName>
</protein>
<reference evidence="4 5" key="1">
    <citation type="submission" date="2019-05" db="EMBL/GenBank/DDBJ databases">
        <authorList>
            <person name="Narsing Rao M.P."/>
            <person name="Li W.J."/>
        </authorList>
    </citation>
    <scope>NUCLEOTIDE SEQUENCE [LARGE SCALE GENOMIC DNA]</scope>
    <source>
        <strain evidence="4 5">SYSU_K30003</strain>
    </source>
</reference>
<gene>
    <name evidence="4" type="ORF">FE782_25205</name>
</gene>
<feature type="site" description="Increases basicity of active site His" evidence="1">
    <location>
        <position position="138"/>
    </location>
</feature>
<evidence type="ECO:0000259" key="3">
    <source>
        <dbReference type="Pfam" id="PF17836"/>
    </source>
</evidence>
<dbReference type="Proteomes" id="UP000309676">
    <property type="component" value="Unassembled WGS sequence"/>
</dbReference>
<dbReference type="Pfam" id="PF17836">
    <property type="entry name" value="PglD_N"/>
    <property type="match status" value="1"/>
</dbReference>
<feature type="binding site" evidence="2">
    <location>
        <position position="70"/>
    </location>
    <ligand>
        <name>substrate</name>
    </ligand>
</feature>
<sequence>MMHIALIGGGGHSKVIQDMIQARNDLTVAAILDDKYPSLELENGVYTGPVSSALSLAGGMDRLRFVIAIGDNRTRCAIAMRLGLRPDRYMTLVHPRAYVSPRSVIGHGAVILANAVVNAGAAVGDQAIVNTGAIVEHDCIVSGYAHIAPSATLTGGVKAGTGAFVGAGAAVIPGKTIGDWATVGAGATVIHDIPPRTTVVGAPARIVKYNETGDDFDVEADRPETNFFVQPAYERQRKSVY</sequence>
<accession>A0A5R9G598</accession>
<dbReference type="OrthoDB" id="9794407at2"/>
<dbReference type="PANTHER" id="PTHR43300:SF7">
    <property type="entry name" value="UDP-N-ACETYLBACILLOSAMINE N-ACETYLTRANSFERASE"/>
    <property type="match status" value="1"/>
</dbReference>
<evidence type="ECO:0000313" key="5">
    <source>
        <dbReference type="Proteomes" id="UP000309676"/>
    </source>
</evidence>
<dbReference type="InterPro" id="IPR041561">
    <property type="entry name" value="PglD_N"/>
</dbReference>
<evidence type="ECO:0000256" key="2">
    <source>
        <dbReference type="PIRSR" id="PIRSR620019-2"/>
    </source>
</evidence>
<dbReference type="Gene3D" id="3.40.50.20">
    <property type="match status" value="1"/>
</dbReference>
<proteinExistence type="predicted"/>
<keyword evidence="5" id="KW-1185">Reference proteome</keyword>
<dbReference type="NCBIfam" id="TIGR03570">
    <property type="entry name" value="NeuD_NnaD"/>
    <property type="match status" value="1"/>
</dbReference>
<dbReference type="AlphaFoldDB" id="A0A5R9G598"/>
<name>A0A5R9G598_9BACL</name>
<dbReference type="Gene3D" id="2.160.10.10">
    <property type="entry name" value="Hexapeptide repeat proteins"/>
    <property type="match status" value="1"/>
</dbReference>
<evidence type="ECO:0000313" key="4">
    <source>
        <dbReference type="EMBL" id="TLS49506.1"/>
    </source>
</evidence>
<dbReference type="InterPro" id="IPR020019">
    <property type="entry name" value="AcTrfase_PglD-like"/>
</dbReference>
<feature type="domain" description="PglD N-terminal" evidence="3">
    <location>
        <begin position="4"/>
        <end position="82"/>
    </location>
</feature>
<dbReference type="SUPFAM" id="SSF51161">
    <property type="entry name" value="Trimeric LpxA-like enzymes"/>
    <property type="match status" value="1"/>
</dbReference>
<dbReference type="InterPro" id="IPR050179">
    <property type="entry name" value="Trans_hexapeptide_repeat"/>
</dbReference>
<keyword evidence="4" id="KW-0808">Transferase</keyword>
<dbReference type="CDD" id="cd03360">
    <property type="entry name" value="LbH_AT_putative"/>
    <property type="match status" value="1"/>
</dbReference>
<comment type="caution">
    <text evidence="4">The sequence shown here is derived from an EMBL/GenBank/DDBJ whole genome shotgun (WGS) entry which is preliminary data.</text>
</comment>